<keyword evidence="5" id="KW-1185">Reference proteome</keyword>
<dbReference type="Gene3D" id="1.10.238.10">
    <property type="entry name" value="EF-hand"/>
    <property type="match status" value="1"/>
</dbReference>
<evidence type="ECO:0000256" key="1">
    <source>
        <dbReference type="SAM" id="MobiDB-lite"/>
    </source>
</evidence>
<accession>A0ABV3Z5E6</accession>
<organism evidence="4 5">
    <name type="scientific">Hyphococcus lacteus</name>
    <dbReference type="NCBI Taxonomy" id="3143536"/>
    <lineage>
        <taxon>Bacteria</taxon>
        <taxon>Pseudomonadati</taxon>
        <taxon>Pseudomonadota</taxon>
        <taxon>Alphaproteobacteria</taxon>
        <taxon>Parvularculales</taxon>
        <taxon>Parvularculaceae</taxon>
        <taxon>Hyphococcus</taxon>
    </lineage>
</organism>
<feature type="region of interest" description="Disordered" evidence="1">
    <location>
        <begin position="23"/>
        <end position="48"/>
    </location>
</feature>
<feature type="domain" description="EF-hand" evidence="3">
    <location>
        <begin position="118"/>
        <end position="153"/>
    </location>
</feature>
<feature type="compositionally biased region" description="Basic and acidic residues" evidence="1">
    <location>
        <begin position="27"/>
        <end position="44"/>
    </location>
</feature>
<protein>
    <recommendedName>
        <fullName evidence="3">EF-hand domain-containing protein</fullName>
    </recommendedName>
</protein>
<dbReference type="InterPro" id="IPR018247">
    <property type="entry name" value="EF_Hand_1_Ca_BS"/>
</dbReference>
<keyword evidence="2" id="KW-0732">Signal</keyword>
<proteinExistence type="predicted"/>
<evidence type="ECO:0000259" key="3">
    <source>
        <dbReference type="PROSITE" id="PS50222"/>
    </source>
</evidence>
<dbReference type="Proteomes" id="UP001560685">
    <property type="component" value="Unassembled WGS sequence"/>
</dbReference>
<dbReference type="PROSITE" id="PS00018">
    <property type="entry name" value="EF_HAND_1"/>
    <property type="match status" value="1"/>
</dbReference>
<dbReference type="SUPFAM" id="SSF47473">
    <property type="entry name" value="EF-hand"/>
    <property type="match status" value="1"/>
</dbReference>
<evidence type="ECO:0000256" key="2">
    <source>
        <dbReference type="SAM" id="SignalP"/>
    </source>
</evidence>
<reference evidence="4 5" key="1">
    <citation type="submission" date="2024-05" db="EMBL/GenBank/DDBJ databases">
        <title>Three bacterial strains, DH-69, EH-24, and ECK-19 isolated from coastal sediments.</title>
        <authorList>
            <person name="Ye Y.-Q."/>
            <person name="Du Z.-J."/>
        </authorList>
    </citation>
    <scope>NUCLEOTIDE SEQUENCE [LARGE SCALE GENOMIC DNA]</scope>
    <source>
        <strain evidence="4 5">ECK-19</strain>
    </source>
</reference>
<gene>
    <name evidence="4" type="ORF">ABFZ84_10725</name>
</gene>
<dbReference type="InterPro" id="IPR011992">
    <property type="entry name" value="EF-hand-dom_pair"/>
</dbReference>
<feature type="chain" id="PRO_5046161528" description="EF-hand domain-containing protein" evidence="2">
    <location>
        <begin position="25"/>
        <end position="248"/>
    </location>
</feature>
<evidence type="ECO:0000313" key="4">
    <source>
        <dbReference type="EMBL" id="MEX6634024.1"/>
    </source>
</evidence>
<dbReference type="EMBL" id="JBEHZE010000001">
    <property type="protein sequence ID" value="MEX6634024.1"/>
    <property type="molecule type" value="Genomic_DNA"/>
</dbReference>
<evidence type="ECO:0000313" key="5">
    <source>
        <dbReference type="Proteomes" id="UP001560685"/>
    </source>
</evidence>
<dbReference type="InterPro" id="IPR002048">
    <property type="entry name" value="EF_hand_dom"/>
</dbReference>
<sequence>MAVKLWNRILLSVAGLVLATSASAKDPVAETKEQSSLSDSDKTTAEQNPDEIADSLNSSQQLQQTITLKRSLNGEVIETDKRTVTYSRDEPYHETEAGRSTVERLRTSFDGEALTRTEAFEEAKLDFAIADIDRNGELSAQEFADLVDSWRNNEIRQSGAPNDEIARQRQYDAFLEEIDPDAARIQTEAYALSKFSFMAGAAETLSLQDYIREYLLDFDSMDENNDTILTDDELMRFRAINRGETLDM</sequence>
<name>A0ABV3Z5E6_9PROT</name>
<comment type="caution">
    <text evidence="4">The sequence shown here is derived from an EMBL/GenBank/DDBJ whole genome shotgun (WGS) entry which is preliminary data.</text>
</comment>
<feature type="signal peptide" evidence="2">
    <location>
        <begin position="1"/>
        <end position="24"/>
    </location>
</feature>
<dbReference type="PROSITE" id="PS50222">
    <property type="entry name" value="EF_HAND_2"/>
    <property type="match status" value="1"/>
</dbReference>
<dbReference type="RefSeq" id="WP_369314017.1">
    <property type="nucleotide sequence ID" value="NZ_JBEHZE010000001.1"/>
</dbReference>